<dbReference type="InterPro" id="IPR036291">
    <property type="entry name" value="NAD(P)-bd_dom_sf"/>
</dbReference>
<dbReference type="Gene3D" id="3.30.360.10">
    <property type="entry name" value="Dihydrodipicolinate Reductase, domain 2"/>
    <property type="match status" value="1"/>
</dbReference>
<reference evidence="4 5" key="1">
    <citation type="submission" date="2019-03" db="EMBL/GenBank/DDBJ databases">
        <authorList>
            <person name="Kim M.K.M."/>
        </authorList>
    </citation>
    <scope>NUCLEOTIDE SEQUENCE [LARGE SCALE GENOMIC DNA]</scope>
    <source>
        <strain evidence="4 5">18JY21-1</strain>
    </source>
</reference>
<dbReference type="PANTHER" id="PTHR43377:SF1">
    <property type="entry name" value="BILIVERDIN REDUCTASE A"/>
    <property type="match status" value="1"/>
</dbReference>
<evidence type="ECO:0000313" key="4">
    <source>
        <dbReference type="EMBL" id="TCZ77687.1"/>
    </source>
</evidence>
<dbReference type="AlphaFoldDB" id="A0A4R4EE18"/>
<dbReference type="SUPFAM" id="SSF55347">
    <property type="entry name" value="Glyceraldehyde-3-phosphate dehydrogenase-like, C-terminal domain"/>
    <property type="match status" value="1"/>
</dbReference>
<dbReference type="Pfam" id="PF02894">
    <property type="entry name" value="GFO_IDH_MocA_C"/>
    <property type="match status" value="1"/>
</dbReference>
<dbReference type="EMBL" id="SKFG01000008">
    <property type="protein sequence ID" value="TCZ77687.1"/>
    <property type="molecule type" value="Genomic_DNA"/>
</dbReference>
<dbReference type="InterPro" id="IPR051450">
    <property type="entry name" value="Gfo/Idh/MocA_Oxidoreductases"/>
</dbReference>
<dbReference type="RefSeq" id="WP_132417771.1">
    <property type="nucleotide sequence ID" value="NZ_SKFG01000008.1"/>
</dbReference>
<keyword evidence="5" id="KW-1185">Reference proteome</keyword>
<feature type="domain" description="Gfo/Idh/MocA-like oxidoreductase N-terminal" evidence="2">
    <location>
        <begin position="3"/>
        <end position="120"/>
    </location>
</feature>
<name>A0A4R4EE18_9BACL</name>
<feature type="domain" description="Gfo/Idh/MocA-like oxidoreductase C-terminal" evidence="3">
    <location>
        <begin position="132"/>
        <end position="329"/>
    </location>
</feature>
<comment type="caution">
    <text evidence="4">The sequence shown here is derived from an EMBL/GenBank/DDBJ whole genome shotgun (WGS) entry which is preliminary data.</text>
</comment>
<evidence type="ECO:0000259" key="3">
    <source>
        <dbReference type="Pfam" id="PF02894"/>
    </source>
</evidence>
<dbReference type="OrthoDB" id="9815825at2"/>
<dbReference type="GO" id="GO:0000166">
    <property type="term" value="F:nucleotide binding"/>
    <property type="evidence" value="ECO:0007669"/>
    <property type="project" value="InterPro"/>
</dbReference>
<evidence type="ECO:0000256" key="1">
    <source>
        <dbReference type="ARBA" id="ARBA00010928"/>
    </source>
</evidence>
<dbReference type="PANTHER" id="PTHR43377">
    <property type="entry name" value="BILIVERDIN REDUCTASE A"/>
    <property type="match status" value="1"/>
</dbReference>
<organism evidence="4 5">
    <name type="scientific">Paenibacillus albiflavus</name>
    <dbReference type="NCBI Taxonomy" id="2545760"/>
    <lineage>
        <taxon>Bacteria</taxon>
        <taxon>Bacillati</taxon>
        <taxon>Bacillota</taxon>
        <taxon>Bacilli</taxon>
        <taxon>Bacillales</taxon>
        <taxon>Paenibacillaceae</taxon>
        <taxon>Paenibacillus</taxon>
    </lineage>
</organism>
<evidence type="ECO:0000313" key="5">
    <source>
        <dbReference type="Proteomes" id="UP000295418"/>
    </source>
</evidence>
<sequence length="339" mass="37075">MLQVLVIGAGTMGTVHAEAYGTMEHIAIAGIVDKDLSRAQTLASKLNTQAFASYEDAIKAVHVDVVDVCLPTYLHKEYVLQAADAGKHVICEKPLARNLADAREMIEGCRAKGVKLFVGHVIRFFPEYREAKALLDQGGIGKTAVTRMSRVGPFPRGWENWYADYSKSGGLLLDLIIHDFDYLRWCYGEVERVYAKGLVGRAGKEDSLDYALVTLRFASGVIAHVEGSWAHETFSMKFELAGTSGIIDYDSGRDNSIVASRRSSNGGKQGVAVPESPLAENPYARELAHFLACIERDEQPIVTAEDAYEAVRIALAAIQSVETGQPVQLSELKPAKEEL</sequence>
<gene>
    <name evidence="4" type="ORF">E0485_09385</name>
</gene>
<dbReference type="Pfam" id="PF01408">
    <property type="entry name" value="GFO_IDH_MocA"/>
    <property type="match status" value="1"/>
</dbReference>
<proteinExistence type="inferred from homology"/>
<dbReference type="Proteomes" id="UP000295418">
    <property type="component" value="Unassembled WGS sequence"/>
</dbReference>
<dbReference type="InterPro" id="IPR000683">
    <property type="entry name" value="Gfo/Idh/MocA-like_OxRdtase_N"/>
</dbReference>
<protein>
    <submittedName>
        <fullName evidence="4">Gfo/Idh/MocA family oxidoreductase</fullName>
    </submittedName>
</protein>
<evidence type="ECO:0000259" key="2">
    <source>
        <dbReference type="Pfam" id="PF01408"/>
    </source>
</evidence>
<dbReference type="SUPFAM" id="SSF51735">
    <property type="entry name" value="NAD(P)-binding Rossmann-fold domains"/>
    <property type="match status" value="1"/>
</dbReference>
<dbReference type="Gene3D" id="3.40.50.720">
    <property type="entry name" value="NAD(P)-binding Rossmann-like Domain"/>
    <property type="match status" value="1"/>
</dbReference>
<comment type="similarity">
    <text evidence="1">Belongs to the Gfo/Idh/MocA family.</text>
</comment>
<accession>A0A4R4EE18</accession>
<dbReference type="InterPro" id="IPR004104">
    <property type="entry name" value="Gfo/Idh/MocA-like_OxRdtase_C"/>
</dbReference>